<dbReference type="FunFam" id="3.30.160.60:FF:001289">
    <property type="entry name" value="Zinc finger protein 574"/>
    <property type="match status" value="1"/>
</dbReference>
<feature type="domain" description="C2H2-type" evidence="13">
    <location>
        <begin position="691"/>
        <end position="714"/>
    </location>
</feature>
<evidence type="ECO:0000256" key="8">
    <source>
        <dbReference type="ARBA" id="ARBA00023125"/>
    </source>
</evidence>
<evidence type="ECO:0000256" key="9">
    <source>
        <dbReference type="ARBA" id="ARBA00023163"/>
    </source>
</evidence>
<dbReference type="Proteomes" id="UP000494165">
    <property type="component" value="Unassembled WGS sequence"/>
</dbReference>
<keyword evidence="8" id="KW-0238">DNA-binding</keyword>
<keyword evidence="5 11" id="KW-0863">Zinc-finger</keyword>
<comment type="similarity">
    <text evidence="2">Belongs to the krueppel C2H2-type zinc-finger protein family.</text>
</comment>
<feature type="domain" description="C2H2-type" evidence="13">
    <location>
        <begin position="286"/>
        <end position="309"/>
    </location>
</feature>
<dbReference type="OrthoDB" id="9439903at2759"/>
<organism evidence="14 15">
    <name type="scientific">Cloeon dipterum</name>
    <dbReference type="NCBI Taxonomy" id="197152"/>
    <lineage>
        <taxon>Eukaryota</taxon>
        <taxon>Metazoa</taxon>
        <taxon>Ecdysozoa</taxon>
        <taxon>Arthropoda</taxon>
        <taxon>Hexapoda</taxon>
        <taxon>Insecta</taxon>
        <taxon>Pterygota</taxon>
        <taxon>Palaeoptera</taxon>
        <taxon>Ephemeroptera</taxon>
        <taxon>Pisciforma</taxon>
        <taxon>Baetidae</taxon>
        <taxon>Cloeon</taxon>
    </lineage>
</organism>
<feature type="domain" description="C2H2-type" evidence="13">
    <location>
        <begin position="144"/>
        <end position="171"/>
    </location>
</feature>
<dbReference type="FunFam" id="3.30.160.60:FF:000608">
    <property type="entry name" value="zinc finger protein 286A isoform X1"/>
    <property type="match status" value="1"/>
</dbReference>
<evidence type="ECO:0000256" key="7">
    <source>
        <dbReference type="ARBA" id="ARBA00023015"/>
    </source>
</evidence>
<evidence type="ECO:0000256" key="6">
    <source>
        <dbReference type="ARBA" id="ARBA00022833"/>
    </source>
</evidence>
<feature type="domain" description="C2H2-type" evidence="13">
    <location>
        <begin position="318"/>
        <end position="346"/>
    </location>
</feature>
<dbReference type="InterPro" id="IPR036236">
    <property type="entry name" value="Znf_C2H2_sf"/>
</dbReference>
<feature type="domain" description="C2H2-type" evidence="13">
    <location>
        <begin position="663"/>
        <end position="690"/>
    </location>
</feature>
<name>A0A8S1CQ20_9INSE</name>
<reference evidence="14 15" key="1">
    <citation type="submission" date="2020-04" db="EMBL/GenBank/DDBJ databases">
        <authorList>
            <person name="Alioto T."/>
            <person name="Alioto T."/>
            <person name="Gomez Garrido J."/>
        </authorList>
    </citation>
    <scope>NUCLEOTIDE SEQUENCE [LARGE SCALE GENOMIC DNA]</scope>
</reference>
<evidence type="ECO:0000256" key="1">
    <source>
        <dbReference type="ARBA" id="ARBA00004123"/>
    </source>
</evidence>
<dbReference type="Pfam" id="PF00096">
    <property type="entry name" value="zf-C2H2"/>
    <property type="match status" value="8"/>
</dbReference>
<dbReference type="PROSITE" id="PS00028">
    <property type="entry name" value="ZINC_FINGER_C2H2_1"/>
    <property type="match status" value="13"/>
</dbReference>
<keyword evidence="4" id="KW-0677">Repeat</keyword>
<evidence type="ECO:0000256" key="10">
    <source>
        <dbReference type="ARBA" id="ARBA00023242"/>
    </source>
</evidence>
<feature type="region of interest" description="Disordered" evidence="12">
    <location>
        <begin position="1"/>
        <end position="23"/>
    </location>
</feature>
<evidence type="ECO:0000256" key="4">
    <source>
        <dbReference type="ARBA" id="ARBA00022737"/>
    </source>
</evidence>
<dbReference type="Gene3D" id="3.30.160.60">
    <property type="entry name" value="Classic Zinc Finger"/>
    <property type="match status" value="10"/>
</dbReference>
<keyword evidence="15" id="KW-1185">Reference proteome</keyword>
<keyword evidence="6" id="KW-0862">Zinc</keyword>
<dbReference type="SUPFAM" id="SSF57667">
    <property type="entry name" value="beta-beta-alpha zinc fingers"/>
    <property type="match status" value="7"/>
</dbReference>
<evidence type="ECO:0000256" key="12">
    <source>
        <dbReference type="SAM" id="MobiDB-lite"/>
    </source>
</evidence>
<feature type="domain" description="C2H2-type" evidence="13">
    <location>
        <begin position="201"/>
        <end position="229"/>
    </location>
</feature>
<feature type="compositionally biased region" description="Acidic residues" evidence="12">
    <location>
        <begin position="1"/>
        <end position="11"/>
    </location>
</feature>
<dbReference type="PROSITE" id="PS50157">
    <property type="entry name" value="ZINC_FINGER_C2H2_2"/>
    <property type="match status" value="13"/>
</dbReference>
<evidence type="ECO:0000313" key="14">
    <source>
        <dbReference type="EMBL" id="CAB3372685.1"/>
    </source>
</evidence>
<keyword evidence="3" id="KW-0479">Metal-binding</keyword>
<feature type="domain" description="C2H2-type" evidence="13">
    <location>
        <begin position="547"/>
        <end position="574"/>
    </location>
</feature>
<feature type="domain" description="C2H2-type" evidence="13">
    <location>
        <begin position="362"/>
        <end position="390"/>
    </location>
</feature>
<keyword evidence="7" id="KW-0805">Transcription regulation</keyword>
<feature type="domain" description="C2H2-type" evidence="13">
    <location>
        <begin position="230"/>
        <end position="257"/>
    </location>
</feature>
<keyword evidence="10" id="KW-0539">Nucleus</keyword>
<comment type="subcellular location">
    <subcellularLocation>
        <location evidence="1">Nucleus</location>
    </subcellularLocation>
</comment>
<feature type="domain" description="C2H2-type" evidence="13">
    <location>
        <begin position="635"/>
        <end position="662"/>
    </location>
</feature>
<dbReference type="InterPro" id="IPR013087">
    <property type="entry name" value="Znf_C2H2_type"/>
</dbReference>
<dbReference type="EMBL" id="CADEPI010000075">
    <property type="protein sequence ID" value="CAB3372685.1"/>
    <property type="molecule type" value="Genomic_DNA"/>
</dbReference>
<gene>
    <name evidence="14" type="ORF">CLODIP_2_CD04401</name>
</gene>
<evidence type="ECO:0000313" key="15">
    <source>
        <dbReference type="Proteomes" id="UP000494165"/>
    </source>
</evidence>
<evidence type="ECO:0000259" key="13">
    <source>
        <dbReference type="PROSITE" id="PS50157"/>
    </source>
</evidence>
<proteinExistence type="inferred from homology"/>
<dbReference type="GO" id="GO:0006357">
    <property type="term" value="P:regulation of transcription by RNA polymerase II"/>
    <property type="evidence" value="ECO:0007669"/>
    <property type="project" value="UniProtKB-ARBA"/>
</dbReference>
<protein>
    <recommendedName>
        <fullName evidence="13">C2H2-type domain-containing protein</fullName>
    </recommendedName>
</protein>
<sequence length="801" mass="89925">MISDEKEEDLVSGDKEDDRQPLTWITKPNNNFTSHLLASGDQQQQLLCITFTSEDGQTHHTETAEPIFIDFSGNQKSGDRCFPPDSTSEEANYTNYIGSTIDNVSLASISEDINFETKLKVLDAVLPTAAKEKPSKFRIENGVYFCDLCDANFADLENCTSHVKEHSKKSTYLCPTCNLPCKSHIDLVKHCKETHKEDGLFRCGKCSLVFGRQTQLKYHERRVHLQERSQVCQFCGKGFFKRCDLKMHLNIHLGIMKNICEICGKQFHHRSNLIRHSRLHSGVKPYVCCTCGVRFNQVSALKNHISHRHPVGNKKDGYPCPSCGKIMTTIAVLKKHLKLVHKSSLDSAVNKVQSKETSSRKFYCKICGLNFNNQSALHDHEKEIHASAEEFSCKSCNQKFKSIGDIKTHCCVSPIGDTTRLMVKQLLDMQTDDFSEEEENLVSEEVMCNETVPPNEPVEADNSTPTNDGSAMREMVFHVQAEGHSELMAVHVKYDMNYIIPTENQDVKPTETNIVKPVVPEIVKNEIPQITEIPKPPEKEAPQAKKFACGDCGKSFSKKHNYKQHLATHNIELKKYVCKICNQVYAWKSSLNKHVLINHTEKSSTYLCNLCPKSFNRSQAFSEHVRRDHIGEKPHKCAQCGKAFFKKSDLTVHTRTHSNDKPYICGTCGKTFSHVSHIIRHERIHSGVKPYSCDVCGKAFAQSTALRMHKMKLHDETALISKQQSTKSIDSSSAASIRIVNSALSEKHVREARLPVQAGSQQQVQDAATVDTTSLSWNTATQKNCAATRSVACEGGPLAAP</sequence>
<dbReference type="AlphaFoldDB" id="A0A8S1CQ20"/>
<dbReference type="PANTHER" id="PTHR24376">
    <property type="entry name" value="ZINC FINGER PROTEIN"/>
    <property type="match status" value="1"/>
</dbReference>
<accession>A0A8S1CQ20</accession>
<dbReference type="PANTHER" id="PTHR24376:SF235">
    <property type="entry name" value="C2H2-TYPE DOMAIN-CONTAINING PROTEIN"/>
    <property type="match status" value="1"/>
</dbReference>
<feature type="domain" description="C2H2-type" evidence="13">
    <location>
        <begin position="606"/>
        <end position="634"/>
    </location>
</feature>
<dbReference type="FunFam" id="3.30.160.60:FF:000338">
    <property type="entry name" value="zinc finger protein 383"/>
    <property type="match status" value="1"/>
</dbReference>
<feature type="domain" description="C2H2-type" evidence="13">
    <location>
        <begin position="576"/>
        <end position="604"/>
    </location>
</feature>
<evidence type="ECO:0000256" key="11">
    <source>
        <dbReference type="PROSITE-ProRule" id="PRU00042"/>
    </source>
</evidence>
<dbReference type="GO" id="GO:0003677">
    <property type="term" value="F:DNA binding"/>
    <property type="evidence" value="ECO:0007669"/>
    <property type="project" value="UniProtKB-KW"/>
</dbReference>
<evidence type="ECO:0000256" key="2">
    <source>
        <dbReference type="ARBA" id="ARBA00006991"/>
    </source>
</evidence>
<evidence type="ECO:0000256" key="3">
    <source>
        <dbReference type="ARBA" id="ARBA00022723"/>
    </source>
</evidence>
<dbReference type="SMART" id="SM00355">
    <property type="entry name" value="ZnF_C2H2"/>
    <property type="match status" value="15"/>
</dbReference>
<evidence type="ECO:0000256" key="5">
    <source>
        <dbReference type="ARBA" id="ARBA00022771"/>
    </source>
</evidence>
<feature type="domain" description="C2H2-type" evidence="13">
    <location>
        <begin position="258"/>
        <end position="285"/>
    </location>
</feature>
<dbReference type="GO" id="GO:0005634">
    <property type="term" value="C:nucleus"/>
    <property type="evidence" value="ECO:0007669"/>
    <property type="project" value="UniProtKB-SubCell"/>
</dbReference>
<dbReference type="FunFam" id="3.30.160.60:FF:000100">
    <property type="entry name" value="Zinc finger 45-like"/>
    <property type="match status" value="1"/>
</dbReference>
<comment type="caution">
    <text evidence="14">The sequence shown here is derived from an EMBL/GenBank/DDBJ whole genome shotgun (WGS) entry which is preliminary data.</text>
</comment>
<dbReference type="GO" id="GO:0008270">
    <property type="term" value="F:zinc ion binding"/>
    <property type="evidence" value="ECO:0007669"/>
    <property type="project" value="UniProtKB-KW"/>
</dbReference>
<keyword evidence="9" id="KW-0804">Transcription</keyword>